<dbReference type="OrthoDB" id="1809073at2"/>
<evidence type="ECO:0000256" key="1">
    <source>
        <dbReference type="SAM" id="Phobius"/>
    </source>
</evidence>
<protein>
    <recommendedName>
        <fullName evidence="4">YtxH domain-containing protein</fullName>
    </recommendedName>
</protein>
<dbReference type="RefSeq" id="WP_104372533.1">
    <property type="nucleotide sequence ID" value="NZ_BFAV01000130.1"/>
</dbReference>
<dbReference type="EMBL" id="BFAV01000130">
    <property type="protein sequence ID" value="GBF34252.1"/>
    <property type="molecule type" value="Genomic_DNA"/>
</dbReference>
<organism evidence="2 3">
    <name type="scientific">Desulfocucumis palustris</name>
    <dbReference type="NCBI Taxonomy" id="1898651"/>
    <lineage>
        <taxon>Bacteria</taxon>
        <taxon>Bacillati</taxon>
        <taxon>Bacillota</taxon>
        <taxon>Clostridia</taxon>
        <taxon>Eubacteriales</taxon>
        <taxon>Desulfocucumaceae</taxon>
        <taxon>Desulfocucumis</taxon>
    </lineage>
</organism>
<name>A0A2L2XDN7_9FIRM</name>
<proteinExistence type="predicted"/>
<dbReference type="AlphaFoldDB" id="A0A2L2XDN7"/>
<reference evidence="3" key="1">
    <citation type="submission" date="2018-02" db="EMBL/GenBank/DDBJ databases">
        <title>Genome sequence of Desulfocucumis palustris strain NAW-5.</title>
        <authorList>
            <person name="Watanabe M."/>
            <person name="Kojima H."/>
            <person name="Fukui M."/>
        </authorList>
    </citation>
    <scope>NUCLEOTIDE SEQUENCE [LARGE SCALE GENOMIC DNA]</scope>
    <source>
        <strain evidence="3">NAW-5</strain>
    </source>
</reference>
<feature type="transmembrane region" description="Helical" evidence="1">
    <location>
        <begin position="6"/>
        <end position="23"/>
    </location>
</feature>
<accession>A0A2L2XDN7</accession>
<evidence type="ECO:0000313" key="3">
    <source>
        <dbReference type="Proteomes" id="UP000239549"/>
    </source>
</evidence>
<comment type="caution">
    <text evidence="2">The sequence shown here is derived from an EMBL/GenBank/DDBJ whole genome shotgun (WGS) entry which is preliminary data.</text>
</comment>
<keyword evidence="1" id="KW-0472">Membrane</keyword>
<evidence type="ECO:0000313" key="2">
    <source>
        <dbReference type="EMBL" id="GBF34252.1"/>
    </source>
</evidence>
<keyword evidence="1" id="KW-0812">Transmembrane</keyword>
<keyword evidence="1" id="KW-1133">Transmembrane helix</keyword>
<evidence type="ECO:0008006" key="4">
    <source>
        <dbReference type="Google" id="ProtNLM"/>
    </source>
</evidence>
<gene>
    <name evidence="2" type="ORF">DCCM_3364</name>
</gene>
<keyword evidence="3" id="KW-1185">Reference proteome</keyword>
<dbReference type="Proteomes" id="UP000239549">
    <property type="component" value="Unassembled WGS sequence"/>
</dbReference>
<sequence length="61" mass="6996">MKRGFFRGVITGAVMGAFAGLFMKPQRKMEIKGFKNMADPEQIQKKAQHMVKGLTRRLRVK</sequence>